<organism evidence="5 6">
    <name type="scientific">Cognatiluteimonas weifangensis</name>
    <dbReference type="NCBI Taxonomy" id="2303539"/>
    <lineage>
        <taxon>Bacteria</taxon>
        <taxon>Pseudomonadati</taxon>
        <taxon>Pseudomonadota</taxon>
        <taxon>Gammaproteobacteria</taxon>
        <taxon>Lysobacterales</taxon>
        <taxon>Lysobacteraceae</taxon>
        <taxon>Cognatiluteimonas</taxon>
    </lineage>
</organism>
<proteinExistence type="inferred from homology"/>
<evidence type="ECO:0000313" key="6">
    <source>
        <dbReference type="Proteomes" id="UP000262917"/>
    </source>
</evidence>
<feature type="binding site" evidence="3">
    <location>
        <position position="332"/>
    </location>
    <ligand>
        <name>phosphoenolpyruvate</name>
        <dbReference type="ChEBI" id="CHEBI:58702"/>
    </ligand>
</feature>
<comment type="catalytic activity">
    <reaction evidence="4">
        <text>D-erythrose 4-phosphate + phosphoenolpyruvate + H2O = 7-phospho-2-dehydro-3-deoxy-D-arabino-heptonate + phosphate</text>
        <dbReference type="Rhea" id="RHEA:14717"/>
        <dbReference type="ChEBI" id="CHEBI:15377"/>
        <dbReference type="ChEBI" id="CHEBI:16897"/>
        <dbReference type="ChEBI" id="CHEBI:43474"/>
        <dbReference type="ChEBI" id="CHEBI:58394"/>
        <dbReference type="ChEBI" id="CHEBI:58702"/>
        <dbReference type="EC" id="2.5.1.54"/>
    </reaction>
</comment>
<dbReference type="SUPFAM" id="SSF51569">
    <property type="entry name" value="Aldolase"/>
    <property type="match status" value="1"/>
</dbReference>
<dbReference type="GO" id="GO:0009073">
    <property type="term" value="P:aromatic amino acid family biosynthetic process"/>
    <property type="evidence" value="ECO:0007669"/>
    <property type="project" value="InterPro"/>
</dbReference>
<keyword evidence="2 4" id="KW-0808">Transferase</keyword>
<dbReference type="Proteomes" id="UP000262917">
    <property type="component" value="Unassembled WGS sequence"/>
</dbReference>
<evidence type="ECO:0000256" key="1">
    <source>
        <dbReference type="ARBA" id="ARBA00008911"/>
    </source>
</evidence>
<accession>A0A372DIA0</accession>
<evidence type="ECO:0000256" key="3">
    <source>
        <dbReference type="PIRSR" id="PIRSR602480-1"/>
    </source>
</evidence>
<protein>
    <recommendedName>
        <fullName evidence="4">Phospho-2-dehydro-3-deoxyheptonate aldolase</fullName>
        <ecNumber evidence="4">2.5.1.54</ecNumber>
    </recommendedName>
</protein>
<dbReference type="InterPro" id="IPR002480">
    <property type="entry name" value="DAHP_synth_2"/>
</dbReference>
<dbReference type="EMBL" id="QVPD01000013">
    <property type="protein sequence ID" value="RFP59298.1"/>
    <property type="molecule type" value="Genomic_DNA"/>
</dbReference>
<keyword evidence="3" id="KW-0104">Cadmium</keyword>
<feature type="binding site" evidence="3">
    <location>
        <position position="364"/>
    </location>
    <ligand>
        <name>Mn(2+)</name>
        <dbReference type="ChEBI" id="CHEBI:29035"/>
    </ligand>
</feature>
<dbReference type="GO" id="GO:0003849">
    <property type="term" value="F:3-deoxy-7-phosphoheptulonate synthase activity"/>
    <property type="evidence" value="ECO:0007669"/>
    <property type="project" value="UniProtKB-EC"/>
</dbReference>
<feature type="binding site" evidence="3">
    <location>
        <position position="406"/>
    </location>
    <ligand>
        <name>Mn(2+)</name>
        <dbReference type="ChEBI" id="CHEBI:29035"/>
    </ligand>
</feature>
<comment type="similarity">
    <text evidence="1 4">Belongs to the class-II DAHP synthase family.</text>
</comment>
<dbReference type="NCBIfam" id="TIGR01358">
    <property type="entry name" value="DAHP_synth_II"/>
    <property type="match status" value="1"/>
</dbReference>
<dbReference type="PANTHER" id="PTHR21337:SF0">
    <property type="entry name" value="PHOSPHO-2-DEHYDRO-3-DEOXYHEPTONATE ALDOLASE"/>
    <property type="match status" value="1"/>
</dbReference>
<dbReference type="AlphaFoldDB" id="A0A372DIA0"/>
<feature type="binding site" evidence="3">
    <location>
        <position position="301"/>
    </location>
    <ligand>
        <name>phosphoenolpyruvate</name>
        <dbReference type="ChEBI" id="CHEBI:58702"/>
    </ligand>
</feature>
<evidence type="ECO:0000256" key="2">
    <source>
        <dbReference type="ARBA" id="ARBA00022679"/>
    </source>
</evidence>
<dbReference type="Gene3D" id="3.20.20.70">
    <property type="entry name" value="Aldolase class I"/>
    <property type="match status" value="1"/>
</dbReference>
<reference evidence="5 6" key="1">
    <citation type="submission" date="2018-08" db="EMBL/GenBank/DDBJ databases">
        <title>Lysobacter weifangensis sp. nov., a new member of the family 'Xanthomonadaceae', isolated from soil in a farmland.</title>
        <authorList>
            <person name="Zhao H."/>
        </authorList>
    </citation>
    <scope>NUCLEOTIDE SEQUENCE [LARGE SCALE GENOMIC DNA]</scope>
    <source>
        <strain evidence="5 6">WF-2</strain>
    </source>
</reference>
<dbReference type="OrthoDB" id="9766852at2"/>
<dbReference type="PANTHER" id="PTHR21337">
    <property type="entry name" value="PHOSPHO-2-DEHYDRO-3-DEOXYHEPTONATE ALDOLASE 1, 2"/>
    <property type="match status" value="1"/>
</dbReference>
<name>A0A372DIA0_9GAMM</name>
<evidence type="ECO:0000256" key="4">
    <source>
        <dbReference type="RuleBase" id="RU363071"/>
    </source>
</evidence>
<dbReference type="Pfam" id="PF01474">
    <property type="entry name" value="DAHP_synth_2"/>
    <property type="match status" value="1"/>
</dbReference>
<dbReference type="EC" id="2.5.1.54" evidence="4"/>
<feature type="binding site" evidence="3">
    <location>
        <position position="81"/>
    </location>
    <ligand>
        <name>Mn(2+)</name>
        <dbReference type="ChEBI" id="CHEBI:29035"/>
    </ligand>
</feature>
<comment type="caution">
    <text evidence="5">The sequence shown here is derived from an EMBL/GenBank/DDBJ whole genome shotgun (WGS) entry which is preliminary data.</text>
</comment>
<comment type="cofactor">
    <cofactor evidence="3">
        <name>Mn(2+)</name>
        <dbReference type="ChEBI" id="CHEBI:29035"/>
    </cofactor>
    <cofactor evidence="3">
        <name>Co(2+)</name>
        <dbReference type="ChEBI" id="CHEBI:48828"/>
    </cofactor>
    <cofactor evidence="3">
        <name>Cd(2+)</name>
        <dbReference type="ChEBI" id="CHEBI:48775"/>
    </cofactor>
    <text evidence="3">Binds 1 divalent cation per subunit. The enzyme is active with manganese, cobalt or cadmium ions.</text>
</comment>
<feature type="binding site" evidence="3">
    <location>
        <position position="120"/>
    </location>
    <ligand>
        <name>phosphoenolpyruvate</name>
        <dbReference type="ChEBI" id="CHEBI:58702"/>
    </ligand>
</feature>
<keyword evidence="3" id="KW-0170">Cobalt</keyword>
<sequence>MPGPDRNLQSVNLDAGWAPESWRARPSTQLPAYPDARALQETLAELRALPPLVTSWEILALKQRLAEAQDGRRFLLQGGDCAENFGDCSPDVISNRLKVLLQMSLVLVHGLHLPVVRVGRFAGQYAKPRSLDTETVDGTTLPSYRGDIVNAPEFDARARTPDPQRMIRAHARSAMTMNFVRALIDGGFADLHHPEYWNLDWVGHSPLADEYRRMVVGIGDAVRFMETLSGNAVNNLDRVDFYTSHEALLLPYEEAQTRQVPRQWGWFNLGTHFPWVGMRTAAADGAHVEYLRGIRNPVALKVGPSVAPEQLLRLVDVLNPDDEAGRLTLIHRMGATQVANKLPPLLDALRRDGRRVLWVCDPMHGNTEVTSNGYKTRRFANIRSELEQAFELHAAAGTRLGGVHLELTGEDVTECTGGARALTDADLARAYRSTVDPRLNYEQALEIAMLIVRKQAQLAAPAST</sequence>
<gene>
    <name evidence="5" type="ORF">D0Y53_10935</name>
</gene>
<dbReference type="RefSeq" id="WP_117203362.1">
    <property type="nucleotide sequence ID" value="NZ_JBHTBK010000015.1"/>
</dbReference>
<keyword evidence="3" id="KW-0464">Manganese</keyword>
<dbReference type="InterPro" id="IPR013785">
    <property type="entry name" value="Aldolase_TIM"/>
</dbReference>
<feature type="binding site" evidence="3">
    <location>
        <position position="436"/>
    </location>
    <ligand>
        <name>Mn(2+)</name>
        <dbReference type="ChEBI" id="CHEBI:29035"/>
    </ligand>
</feature>
<evidence type="ECO:0000313" key="5">
    <source>
        <dbReference type="EMBL" id="RFP59298.1"/>
    </source>
</evidence>
<keyword evidence="6" id="KW-1185">Reference proteome</keyword>